<comment type="similarity">
    <text evidence="2 5">Belongs to the glycosyl hydrolase 37 family.</text>
</comment>
<dbReference type="SUPFAM" id="SSF48208">
    <property type="entry name" value="Six-hairpin glycosidases"/>
    <property type="match status" value="1"/>
</dbReference>
<keyword evidence="5" id="KW-0378">Hydrolase</keyword>
<proteinExistence type="inferred from homology"/>
<organism evidence="6 7">
    <name type="scientific">Nezara viridula</name>
    <name type="common">Southern green stink bug</name>
    <name type="synonym">Cimex viridulus</name>
    <dbReference type="NCBI Taxonomy" id="85310"/>
    <lineage>
        <taxon>Eukaryota</taxon>
        <taxon>Metazoa</taxon>
        <taxon>Ecdysozoa</taxon>
        <taxon>Arthropoda</taxon>
        <taxon>Hexapoda</taxon>
        <taxon>Insecta</taxon>
        <taxon>Pterygota</taxon>
        <taxon>Neoptera</taxon>
        <taxon>Paraneoptera</taxon>
        <taxon>Hemiptera</taxon>
        <taxon>Heteroptera</taxon>
        <taxon>Panheteroptera</taxon>
        <taxon>Pentatomomorpha</taxon>
        <taxon>Pentatomoidea</taxon>
        <taxon>Pentatomidae</taxon>
        <taxon>Pentatominae</taxon>
        <taxon>Nezara</taxon>
    </lineage>
</organism>
<dbReference type="Proteomes" id="UP001152798">
    <property type="component" value="Chromosome 3"/>
</dbReference>
<dbReference type="OrthoDB" id="3542292at2759"/>
<evidence type="ECO:0000256" key="1">
    <source>
        <dbReference type="ARBA" id="ARBA00001576"/>
    </source>
</evidence>
<evidence type="ECO:0000256" key="4">
    <source>
        <dbReference type="ARBA" id="ARBA00019905"/>
    </source>
</evidence>
<dbReference type="PANTHER" id="PTHR23403">
    <property type="entry name" value="TREHALASE"/>
    <property type="match status" value="1"/>
</dbReference>
<dbReference type="PRINTS" id="PR00744">
    <property type="entry name" value="GLHYDRLASE37"/>
</dbReference>
<evidence type="ECO:0000256" key="3">
    <source>
        <dbReference type="ARBA" id="ARBA00012757"/>
    </source>
</evidence>
<protein>
    <recommendedName>
        <fullName evidence="4 5">Trehalase</fullName>
        <ecNumber evidence="3 5">3.2.1.28</ecNumber>
    </recommendedName>
    <alternativeName>
        <fullName evidence="5">Alpha-trehalose glucohydrolase</fullName>
    </alternativeName>
</protein>
<name>A0A9P0H2N6_NEZVI</name>
<dbReference type="InterPro" id="IPR012341">
    <property type="entry name" value="6hp_glycosidase-like_sf"/>
</dbReference>
<sequence length="618" mass="72220">MTLIFKPNLCSRSNLLKRIDVDRRGFEFHLNSSLMHNPIMHFFNIIGKKRNLPRRFIYCSGGLLKTIQMADLFPNSKVFVDKKLKRPVYEVLMNYENMCNQFGKHRPTKEALRDFISDHFEDAKELELWIPPDWKPLPRLIKKIADKNLKKWATQINAQWTHLGRKVAQEVQSQAQLYSLIPVPHGFLIPGENLKELYYWDSYWIVNGLLKCSMHDSARDIIKNFIYLVSKYNYVPTGTRIYFKGRSQPPLLPMMMESFYNHTKDLEFLKSNIEILEKEIEYWKKFRSITARKNGFEYKMYLYNVPSELPRPEAFKNDMESAILADTPEELVKHFTALTSASESGWNLSSRWYVQHGYNTGTRSNIQTQIIVPVDLNAIIHKNLVLFSEWYTKFGDTVKAKKYQCEAENLLRAIEVILWNEEQGVWLDYDLHNNIQRDYFYISNLVPLWTKSYSKDPNKITSNVLKYLYANKVDTFPGGVPASLEDSGELWDFPYCWPPLQAFLVQGLDRLGTTVGSELAFHFADKFINSCYREYQIHGSTHPYYDCYGSGYSTSPESSSLGYGWTNAIILEFLDRWGDQMFIPGEDTDNSVLFTKDSIYAKDDEKRIKKDNSQIAVN</sequence>
<dbReference type="Gene3D" id="1.50.10.10">
    <property type="match status" value="1"/>
</dbReference>
<keyword evidence="7" id="KW-1185">Reference proteome</keyword>
<evidence type="ECO:0000313" key="6">
    <source>
        <dbReference type="EMBL" id="CAH1395248.1"/>
    </source>
</evidence>
<dbReference type="EC" id="3.2.1.28" evidence="3 5"/>
<dbReference type="PANTHER" id="PTHR23403:SF1">
    <property type="entry name" value="TREHALASE"/>
    <property type="match status" value="1"/>
</dbReference>
<evidence type="ECO:0000256" key="2">
    <source>
        <dbReference type="ARBA" id="ARBA00005615"/>
    </source>
</evidence>
<dbReference type="InterPro" id="IPR001661">
    <property type="entry name" value="Glyco_hydro_37"/>
</dbReference>
<evidence type="ECO:0000256" key="5">
    <source>
        <dbReference type="RuleBase" id="RU361180"/>
    </source>
</evidence>
<dbReference type="AlphaFoldDB" id="A0A9P0H2N6"/>
<comment type="catalytic activity">
    <reaction evidence="1 5">
        <text>alpha,alpha-trehalose + H2O = alpha-D-glucose + beta-D-glucose</text>
        <dbReference type="Rhea" id="RHEA:32675"/>
        <dbReference type="ChEBI" id="CHEBI:15377"/>
        <dbReference type="ChEBI" id="CHEBI:15903"/>
        <dbReference type="ChEBI" id="CHEBI:16551"/>
        <dbReference type="ChEBI" id="CHEBI:17925"/>
        <dbReference type="EC" id="3.2.1.28"/>
    </reaction>
</comment>
<dbReference type="GO" id="GO:0004555">
    <property type="term" value="F:alpha,alpha-trehalase activity"/>
    <property type="evidence" value="ECO:0007669"/>
    <property type="project" value="UniProtKB-EC"/>
</dbReference>
<accession>A0A9P0H2N6</accession>
<reference evidence="6" key="1">
    <citation type="submission" date="2022-01" db="EMBL/GenBank/DDBJ databases">
        <authorList>
            <person name="King R."/>
        </authorList>
    </citation>
    <scope>NUCLEOTIDE SEQUENCE</scope>
</reference>
<evidence type="ECO:0000313" key="7">
    <source>
        <dbReference type="Proteomes" id="UP001152798"/>
    </source>
</evidence>
<dbReference type="GO" id="GO:0005993">
    <property type="term" value="P:trehalose catabolic process"/>
    <property type="evidence" value="ECO:0007669"/>
    <property type="project" value="TreeGrafter"/>
</dbReference>
<gene>
    <name evidence="6" type="ORF">NEZAVI_LOCUS5558</name>
</gene>
<dbReference type="InterPro" id="IPR008928">
    <property type="entry name" value="6-hairpin_glycosidase_sf"/>
</dbReference>
<dbReference type="EMBL" id="OV725079">
    <property type="protein sequence ID" value="CAH1395248.1"/>
    <property type="molecule type" value="Genomic_DNA"/>
</dbReference>
<dbReference type="Pfam" id="PF01204">
    <property type="entry name" value="Trehalase"/>
    <property type="match status" value="1"/>
</dbReference>
<keyword evidence="5" id="KW-0326">Glycosidase</keyword>